<feature type="region of interest" description="Disordered" evidence="1">
    <location>
        <begin position="1"/>
        <end position="26"/>
    </location>
</feature>
<evidence type="ECO:0000313" key="2">
    <source>
        <dbReference type="EMBL" id="CAJ1936068.1"/>
    </source>
</evidence>
<organism evidence="2 3">
    <name type="scientific">Sphenostylis stenocarpa</name>
    <dbReference type="NCBI Taxonomy" id="92480"/>
    <lineage>
        <taxon>Eukaryota</taxon>
        <taxon>Viridiplantae</taxon>
        <taxon>Streptophyta</taxon>
        <taxon>Embryophyta</taxon>
        <taxon>Tracheophyta</taxon>
        <taxon>Spermatophyta</taxon>
        <taxon>Magnoliopsida</taxon>
        <taxon>eudicotyledons</taxon>
        <taxon>Gunneridae</taxon>
        <taxon>Pentapetalae</taxon>
        <taxon>rosids</taxon>
        <taxon>fabids</taxon>
        <taxon>Fabales</taxon>
        <taxon>Fabaceae</taxon>
        <taxon>Papilionoideae</taxon>
        <taxon>50 kb inversion clade</taxon>
        <taxon>NPAAA clade</taxon>
        <taxon>indigoferoid/millettioid clade</taxon>
        <taxon>Phaseoleae</taxon>
        <taxon>Sphenostylis</taxon>
    </lineage>
</organism>
<dbReference type="Gramene" id="rna-AYBTSS11_LOCUS7274">
    <property type="protein sequence ID" value="CAJ1936068.1"/>
    <property type="gene ID" value="gene-AYBTSS11_LOCUS7274"/>
</dbReference>
<feature type="region of interest" description="Disordered" evidence="1">
    <location>
        <begin position="47"/>
        <end position="68"/>
    </location>
</feature>
<proteinExistence type="predicted"/>
<evidence type="ECO:0000313" key="3">
    <source>
        <dbReference type="Proteomes" id="UP001189624"/>
    </source>
</evidence>
<dbReference type="EMBL" id="OY731400">
    <property type="protein sequence ID" value="CAJ1936068.1"/>
    <property type="molecule type" value="Genomic_DNA"/>
</dbReference>
<dbReference type="Proteomes" id="UP001189624">
    <property type="component" value="Chromosome 3"/>
</dbReference>
<accession>A0AA86VG84</accession>
<gene>
    <name evidence="2" type="ORF">AYBTSS11_LOCUS7274</name>
</gene>
<name>A0AA86VG84_9FABA</name>
<sequence>MASVLSKKGSNKLKKSFGGHLPNTAASTTFMKPSIWAESSHIVIIRKSPEKSGLGSTPENDLIHDLTM</sequence>
<protein>
    <submittedName>
        <fullName evidence="2">Uncharacterized protein</fullName>
    </submittedName>
</protein>
<reference evidence="2" key="1">
    <citation type="submission" date="2023-10" db="EMBL/GenBank/DDBJ databases">
        <authorList>
            <person name="Domelevo Entfellner J.-B."/>
        </authorList>
    </citation>
    <scope>NUCLEOTIDE SEQUENCE</scope>
</reference>
<dbReference type="AlphaFoldDB" id="A0AA86VG84"/>
<evidence type="ECO:0000256" key="1">
    <source>
        <dbReference type="SAM" id="MobiDB-lite"/>
    </source>
</evidence>
<keyword evidence="3" id="KW-1185">Reference proteome</keyword>